<dbReference type="Proteomes" id="UP000295023">
    <property type="component" value="Unassembled WGS sequence"/>
</dbReference>
<dbReference type="AlphaFoldDB" id="A0A4R4DR88"/>
<dbReference type="OrthoDB" id="7283302at2"/>
<organism evidence="1 2">
    <name type="scientific">Roseicella aquatilis</name>
    <dbReference type="NCBI Taxonomy" id="2527868"/>
    <lineage>
        <taxon>Bacteria</taxon>
        <taxon>Pseudomonadati</taxon>
        <taxon>Pseudomonadota</taxon>
        <taxon>Alphaproteobacteria</taxon>
        <taxon>Acetobacterales</taxon>
        <taxon>Roseomonadaceae</taxon>
        <taxon>Roseicella</taxon>
    </lineage>
</organism>
<evidence type="ECO:0000313" key="2">
    <source>
        <dbReference type="Proteomes" id="UP000295023"/>
    </source>
</evidence>
<protein>
    <submittedName>
        <fullName evidence="1">Uncharacterized protein</fullName>
    </submittedName>
</protein>
<evidence type="ECO:0000313" key="1">
    <source>
        <dbReference type="EMBL" id="TCZ64877.1"/>
    </source>
</evidence>
<accession>A0A4R4DR88</accession>
<dbReference type="RefSeq" id="WP_132285506.1">
    <property type="nucleotide sequence ID" value="NZ_SKBM01000004.1"/>
</dbReference>
<comment type="caution">
    <text evidence="1">The sequence shown here is derived from an EMBL/GenBank/DDBJ whole genome shotgun (WGS) entry which is preliminary data.</text>
</comment>
<name>A0A4R4DR88_9PROT</name>
<gene>
    <name evidence="1" type="ORF">EXY23_05765</name>
</gene>
<proteinExistence type="predicted"/>
<keyword evidence="2" id="KW-1185">Reference proteome</keyword>
<dbReference type="EMBL" id="SKBM01000004">
    <property type="protein sequence ID" value="TCZ64877.1"/>
    <property type="molecule type" value="Genomic_DNA"/>
</dbReference>
<reference evidence="1 2" key="1">
    <citation type="submission" date="2019-03" db="EMBL/GenBank/DDBJ databases">
        <title>Paracraurococcus aquatilis NE82 genome sequence.</title>
        <authorList>
            <person name="Zhao Y."/>
            <person name="Du Z."/>
        </authorList>
    </citation>
    <scope>NUCLEOTIDE SEQUENCE [LARGE SCALE GENOMIC DNA]</scope>
    <source>
        <strain evidence="1 2">NE82</strain>
    </source>
</reference>
<sequence length="119" mass="12446">MTDSAASRCIRVRAYRDGIRDAGRTFRLAPGADLDAALRRAALAAVPKVEGWTIRVFAVERTAAGERIAAVLDHLARRAMGGPDLAAALAATLDGARAVLVVGARDARRVEAVRAALTG</sequence>